<organism evidence="1 2">
    <name type="scientific">Dokdonella fugitiva</name>
    <dbReference type="NCBI Taxonomy" id="328517"/>
    <lineage>
        <taxon>Bacteria</taxon>
        <taxon>Pseudomonadati</taxon>
        <taxon>Pseudomonadota</taxon>
        <taxon>Gammaproteobacteria</taxon>
        <taxon>Lysobacterales</taxon>
        <taxon>Rhodanobacteraceae</taxon>
        <taxon>Dokdonella</taxon>
    </lineage>
</organism>
<protein>
    <submittedName>
        <fullName evidence="1">Organic hydroperoxide reductase OsmC/OhrA</fullName>
    </submittedName>
</protein>
<dbReference type="InterPro" id="IPR003718">
    <property type="entry name" value="OsmC/Ohr_fam"/>
</dbReference>
<dbReference type="Gene3D" id="3.30.300.20">
    <property type="match status" value="1"/>
</dbReference>
<reference evidence="1 2" key="1">
    <citation type="journal article" date="2015" name="Stand. Genomic Sci.">
        <title>Genomic Encyclopedia of Bacterial and Archaeal Type Strains, Phase III: the genomes of soil and plant-associated and newly described type strains.</title>
        <authorList>
            <person name="Whitman W.B."/>
            <person name="Woyke T."/>
            <person name="Klenk H.P."/>
            <person name="Zhou Y."/>
            <person name="Lilburn T.G."/>
            <person name="Beck B.J."/>
            <person name="De Vos P."/>
            <person name="Vandamme P."/>
            <person name="Eisen J.A."/>
            <person name="Garrity G."/>
            <person name="Hugenholtz P."/>
            <person name="Kyrpides N.C."/>
        </authorList>
    </citation>
    <scope>NUCLEOTIDE SEQUENCE [LARGE SCALE GENOMIC DNA]</scope>
    <source>
        <strain evidence="1 2">A3</strain>
    </source>
</reference>
<sequence>MSTHTAMIAWQRGDASFADGRYSRRHEWRFDGGSVIAASPSPHVVPAPWSDATAVDPEEAYVAAIASCHMLWFLSLAAERGLVVDSYADDAVGTMARIAPGRQAITEVVLRPRIAFAGAQPESGVVDALHEAAHERCFIANSVKTTIRVESPA</sequence>
<dbReference type="InterPro" id="IPR015946">
    <property type="entry name" value="KH_dom-like_a/b"/>
</dbReference>
<dbReference type="RefSeq" id="WP_131992342.1">
    <property type="nucleotide sequence ID" value="NZ_JACGXM010000001.1"/>
</dbReference>
<comment type="caution">
    <text evidence="1">The sequence shown here is derived from an EMBL/GenBank/DDBJ whole genome shotgun (WGS) entry which is preliminary data.</text>
</comment>
<dbReference type="SUPFAM" id="SSF82784">
    <property type="entry name" value="OsmC-like"/>
    <property type="match status" value="1"/>
</dbReference>
<evidence type="ECO:0000313" key="1">
    <source>
        <dbReference type="EMBL" id="TCO42865.1"/>
    </source>
</evidence>
<evidence type="ECO:0000313" key="2">
    <source>
        <dbReference type="Proteomes" id="UP000294862"/>
    </source>
</evidence>
<dbReference type="InterPro" id="IPR036102">
    <property type="entry name" value="OsmC/Ohrsf"/>
</dbReference>
<dbReference type="InterPro" id="IPR052707">
    <property type="entry name" value="OsmC_Ohr_Peroxiredoxin"/>
</dbReference>
<keyword evidence="2" id="KW-1185">Reference proteome</keyword>
<accession>A0A4R2IJH5</accession>
<dbReference type="PANTHER" id="PTHR42830:SF2">
    <property type="entry name" value="OSMC_OHR FAMILY PROTEIN"/>
    <property type="match status" value="1"/>
</dbReference>
<proteinExistence type="predicted"/>
<gene>
    <name evidence="1" type="ORF">EV148_101272</name>
</gene>
<dbReference type="AlphaFoldDB" id="A0A4R2IJH5"/>
<name>A0A4R2IJH5_9GAMM</name>
<dbReference type="EMBL" id="SLWQ01000001">
    <property type="protein sequence ID" value="TCO42865.1"/>
    <property type="molecule type" value="Genomic_DNA"/>
</dbReference>
<dbReference type="Proteomes" id="UP000294862">
    <property type="component" value="Unassembled WGS sequence"/>
</dbReference>
<dbReference type="OrthoDB" id="9795405at2"/>
<dbReference type="Pfam" id="PF02566">
    <property type="entry name" value="OsmC"/>
    <property type="match status" value="1"/>
</dbReference>
<dbReference type="PANTHER" id="PTHR42830">
    <property type="entry name" value="OSMOTICALLY INDUCIBLE FAMILY PROTEIN"/>
    <property type="match status" value="1"/>
</dbReference>